<reference evidence="10" key="3">
    <citation type="journal article" date="2014" name="Nature">
        <title>Elephant shark genome provides unique insights into gnathostome evolution.</title>
        <authorList>
            <consortium name="International Elephant Shark Genome Sequencing Consortium"/>
            <person name="Venkatesh B."/>
            <person name="Lee A.P."/>
            <person name="Ravi V."/>
            <person name="Maurya A.K."/>
            <person name="Lian M.M."/>
            <person name="Swann J.B."/>
            <person name="Ohta Y."/>
            <person name="Flajnik M.F."/>
            <person name="Sutoh Y."/>
            <person name="Kasahara M."/>
            <person name="Hoon S."/>
            <person name="Gangu V."/>
            <person name="Roy S.W."/>
            <person name="Irimia M."/>
            <person name="Korzh V."/>
            <person name="Kondrychyn I."/>
            <person name="Lim Z.W."/>
            <person name="Tay B.H."/>
            <person name="Tohari S."/>
            <person name="Kong K.W."/>
            <person name="Ho S."/>
            <person name="Lorente-Galdos B."/>
            <person name="Quilez J."/>
            <person name="Marques-Bonet T."/>
            <person name="Raney B.J."/>
            <person name="Ingham P.W."/>
            <person name="Tay A."/>
            <person name="Hillier L.W."/>
            <person name="Minx P."/>
            <person name="Boehm T."/>
            <person name="Wilson R.K."/>
            <person name="Brenner S."/>
            <person name="Warren W.C."/>
        </authorList>
    </citation>
    <scope>NUCLEOTIDE SEQUENCE [LARGE SCALE GENOMIC DNA]</scope>
</reference>
<keyword evidence="4" id="KW-0511">Multifunctional enzyme</keyword>
<dbReference type="Pfam" id="PF01564">
    <property type="entry name" value="Spermine_synth"/>
    <property type="match status" value="1"/>
</dbReference>
<dbReference type="Proteomes" id="UP000314986">
    <property type="component" value="Unassembled WGS sequence"/>
</dbReference>
<organism evidence="9 10">
    <name type="scientific">Callorhinchus milii</name>
    <name type="common">Ghost shark</name>
    <dbReference type="NCBI Taxonomy" id="7868"/>
    <lineage>
        <taxon>Eukaryota</taxon>
        <taxon>Metazoa</taxon>
        <taxon>Chordata</taxon>
        <taxon>Craniata</taxon>
        <taxon>Vertebrata</taxon>
        <taxon>Chondrichthyes</taxon>
        <taxon>Holocephali</taxon>
        <taxon>Chimaeriformes</taxon>
        <taxon>Callorhinchidae</taxon>
        <taxon>Callorhinchus</taxon>
    </lineage>
</organism>
<gene>
    <name evidence="9" type="primary">mettl13</name>
</gene>
<feature type="domain" description="Methyltransferase" evidence="8">
    <location>
        <begin position="94"/>
        <end position="211"/>
    </location>
</feature>
<evidence type="ECO:0000259" key="8">
    <source>
        <dbReference type="Pfam" id="PF13847"/>
    </source>
</evidence>
<dbReference type="InterPro" id="IPR025714">
    <property type="entry name" value="Methyltranfer_dom"/>
</dbReference>
<dbReference type="Ensembl" id="ENSCMIT00000046149.1">
    <property type="protein sequence ID" value="ENSCMIP00000045497.1"/>
    <property type="gene ID" value="ENSCMIG00000018768.1"/>
</dbReference>
<dbReference type="AlphaFoldDB" id="A0A4W3JRX7"/>
<feature type="region of interest" description="Disordered" evidence="7">
    <location>
        <begin position="486"/>
        <end position="511"/>
    </location>
</feature>
<evidence type="ECO:0000256" key="2">
    <source>
        <dbReference type="ARBA" id="ARBA00022603"/>
    </source>
</evidence>
<evidence type="ECO:0000256" key="6">
    <source>
        <dbReference type="ARBA" id="ARBA00081503"/>
    </source>
</evidence>
<dbReference type="FunFam" id="3.40.50.150:FF:000110">
    <property type="entry name" value="methyltransferase-like protein 13 isoform X1"/>
    <property type="match status" value="1"/>
</dbReference>
<dbReference type="CDD" id="cd02440">
    <property type="entry name" value="AdoMet_MTases"/>
    <property type="match status" value="2"/>
</dbReference>
<evidence type="ECO:0000256" key="1">
    <source>
        <dbReference type="ARBA" id="ARBA00008361"/>
    </source>
</evidence>
<evidence type="ECO:0000313" key="9">
    <source>
        <dbReference type="Ensembl" id="ENSCMIP00000045497.1"/>
    </source>
</evidence>
<evidence type="ECO:0000256" key="7">
    <source>
        <dbReference type="SAM" id="MobiDB-lite"/>
    </source>
</evidence>
<keyword evidence="10" id="KW-1185">Reference proteome</keyword>
<dbReference type="Pfam" id="PF13847">
    <property type="entry name" value="Methyltransf_31"/>
    <property type="match status" value="1"/>
</dbReference>
<keyword evidence="3" id="KW-0808">Transferase</keyword>
<dbReference type="STRING" id="7868.ENSCMIP00000045497"/>
<reference evidence="9" key="5">
    <citation type="submission" date="2025-09" db="UniProtKB">
        <authorList>
            <consortium name="Ensembl"/>
        </authorList>
    </citation>
    <scope>IDENTIFICATION</scope>
</reference>
<dbReference type="PANTHER" id="PTHR12176">
    <property type="entry name" value="SAM-DEPENDENT METHYLTRANSFERASE SUPERFAMILY PROTEIN"/>
    <property type="match status" value="1"/>
</dbReference>
<evidence type="ECO:0000256" key="4">
    <source>
        <dbReference type="ARBA" id="ARBA00023268"/>
    </source>
</evidence>
<proteinExistence type="inferred from homology"/>
<keyword evidence="2" id="KW-0489">Methyltransferase</keyword>
<dbReference type="PANTHER" id="PTHR12176:SF78">
    <property type="entry name" value="EEF1A LYSINE AND N-TERMINAL METHYLTRANSFERASE"/>
    <property type="match status" value="1"/>
</dbReference>
<protein>
    <recommendedName>
        <fullName evidence="5">eEF1A lysine and N-terminal methyltransferase</fullName>
    </recommendedName>
    <alternativeName>
        <fullName evidence="6">Methyltransferase-like protein 13</fullName>
    </alternativeName>
</protein>
<reference evidence="10" key="2">
    <citation type="journal article" date="2007" name="PLoS Biol.">
        <title>Survey sequencing and comparative analysis of the elephant shark (Callorhinchus milii) genome.</title>
        <authorList>
            <person name="Venkatesh B."/>
            <person name="Kirkness E.F."/>
            <person name="Loh Y.H."/>
            <person name="Halpern A.L."/>
            <person name="Lee A.P."/>
            <person name="Johnson J."/>
            <person name="Dandona N."/>
            <person name="Viswanathan L.D."/>
            <person name="Tay A."/>
            <person name="Venter J.C."/>
            <person name="Strausberg R.L."/>
            <person name="Brenner S."/>
        </authorList>
    </citation>
    <scope>NUCLEOTIDE SEQUENCE [LARGE SCALE GENOMIC DNA]</scope>
</reference>
<dbReference type="GO" id="GO:0032259">
    <property type="term" value="P:methylation"/>
    <property type="evidence" value="ECO:0007669"/>
    <property type="project" value="UniProtKB-KW"/>
</dbReference>
<dbReference type="InParanoid" id="A0A4W3JRX7"/>
<dbReference type="GO" id="GO:0008168">
    <property type="term" value="F:methyltransferase activity"/>
    <property type="evidence" value="ECO:0007669"/>
    <property type="project" value="UniProtKB-KW"/>
</dbReference>
<dbReference type="GO" id="GO:0005737">
    <property type="term" value="C:cytoplasm"/>
    <property type="evidence" value="ECO:0007669"/>
    <property type="project" value="UniProtKB-ARBA"/>
</dbReference>
<evidence type="ECO:0000256" key="5">
    <source>
        <dbReference type="ARBA" id="ARBA00071300"/>
    </source>
</evidence>
<dbReference type="FunFam" id="3.40.50.150:FF:000150">
    <property type="entry name" value="methyltransferase-like protein 13 isoform X1"/>
    <property type="match status" value="1"/>
</dbReference>
<dbReference type="GeneTree" id="ENSGT00510000047399"/>
<dbReference type="Gene3D" id="3.40.50.150">
    <property type="entry name" value="Vaccinia Virus protein VP39"/>
    <property type="match status" value="2"/>
</dbReference>
<sequence length="746" mass="84035">MPPHSCLQNYVNTYKSKSYAAVFLKCSFVNFRVVICRTFSHLCLDLTMNLLPKSSKEFSSAEYWEAFFKKRGTSAFEWYGTYVDHCAVLHKYIKPTDKVLVVGCGNSELSEQMYDVGYQEMVNIDISEVVINQMKERNATRRPKMAFIKMDMMQTEFADAQFQVVLDKGTLDAIMTDESNGTLNNVDKMFAEIGRVLQVGGRFVCISLAQDHILKKAVSYFSQEGWMVRVHKVAESEERAAERQFFMPVFVFVFTKFKKMPGVALKILEVCVDEQDKPLRLESAELLIGAVKERQQYALLRNHLNKKSSTGENVSLMLCDKASGKPRYTLYVVDQPSVKTSRQNHFAIFIVPQGRETEWMFGTDEGRKQLGKSAEFKRLLVAMLHRDQHYESMEAIQSELSGKVLELAPPGLPQKQQVPVLSVGGDIGVRTVQYCGSSEMSGKYVVEDIRGKDDSYFRHLIFLSNVNVVQSEVKLLYSVSQTASQKKKRKDKKKRQPYSEADKSSSTKPGQGIDKSYLCCDHHRTMIAGLALLNKKDSLVDNPFSLLVVGLGGGSLPLFVHDYFLKSSVDAVEIDPSMLDVATKWFGFSQDERMKVHLADGLDYISALVDSGNRSYDVIMFDVDSKDSKLGISCPPPAFVEKTLLQKVRNLLTTQGLFILNLVCRDSALKGTVMAVIKEMFPLIYLQKIEGEVNEILFCRLNADDTSGVNELQKAGRVLENALKKPGTHWDATYSLAEALKKVTIA</sequence>
<feature type="compositionally biased region" description="Basic residues" evidence="7">
    <location>
        <begin position="486"/>
        <end position="496"/>
    </location>
</feature>
<accession>A0A4W3JRX7</accession>
<reference evidence="10" key="1">
    <citation type="journal article" date="2006" name="Science">
        <title>Ancient noncoding elements conserved in the human genome.</title>
        <authorList>
            <person name="Venkatesh B."/>
            <person name="Kirkness E.F."/>
            <person name="Loh Y.H."/>
            <person name="Halpern A.L."/>
            <person name="Lee A.P."/>
            <person name="Johnson J."/>
            <person name="Dandona N."/>
            <person name="Viswanathan L.D."/>
            <person name="Tay A."/>
            <person name="Venter J.C."/>
            <person name="Strausberg R.L."/>
            <person name="Brenner S."/>
        </authorList>
    </citation>
    <scope>NUCLEOTIDE SEQUENCE [LARGE SCALE GENOMIC DNA]</scope>
</reference>
<dbReference type="OMA" id="FEWYGAF"/>
<dbReference type="SUPFAM" id="SSF53335">
    <property type="entry name" value="S-adenosyl-L-methionine-dependent methyltransferases"/>
    <property type="match status" value="2"/>
</dbReference>
<reference evidence="9" key="4">
    <citation type="submission" date="2025-08" db="UniProtKB">
        <authorList>
            <consortium name="Ensembl"/>
        </authorList>
    </citation>
    <scope>IDENTIFICATION</scope>
</reference>
<dbReference type="InterPro" id="IPR051419">
    <property type="entry name" value="Lys/N-term_MeTrsfase_sf"/>
</dbReference>
<evidence type="ECO:0000256" key="3">
    <source>
        <dbReference type="ARBA" id="ARBA00022679"/>
    </source>
</evidence>
<evidence type="ECO:0000313" key="10">
    <source>
        <dbReference type="Proteomes" id="UP000314986"/>
    </source>
</evidence>
<dbReference type="InterPro" id="IPR029063">
    <property type="entry name" value="SAM-dependent_MTases_sf"/>
</dbReference>
<name>A0A4W3JRX7_CALMI</name>
<comment type="similarity">
    <text evidence="1">Belongs to the methyltransferase superfamily.</text>
</comment>